<dbReference type="RefSeq" id="WP_284937160.1">
    <property type="nucleotide sequence ID" value="NZ_JANURM010000003.1"/>
</dbReference>
<keyword evidence="3" id="KW-1185">Reference proteome</keyword>
<protein>
    <submittedName>
        <fullName evidence="2">DUF736 domain-containing protein</fullName>
    </submittedName>
</protein>
<comment type="caution">
    <text evidence="2">The sequence shown here is derived from an EMBL/GenBank/DDBJ whole genome shotgun (WGS) entry which is preliminary data.</text>
</comment>
<dbReference type="InterPro" id="IPR007948">
    <property type="entry name" value="DUF736"/>
</dbReference>
<reference evidence="2" key="1">
    <citation type="submission" date="2022-08" db="EMBL/GenBank/DDBJ databases">
        <authorList>
            <person name="Wang H."/>
        </authorList>
    </citation>
    <scope>NUCLEOTIDE SEQUENCE</scope>
    <source>
        <strain evidence="2">PS10</strain>
    </source>
</reference>
<proteinExistence type="predicted"/>
<evidence type="ECO:0000313" key="3">
    <source>
        <dbReference type="Proteomes" id="UP001173801"/>
    </source>
</evidence>
<sequence>MNIGYFTNMSYQDTNNNIVPYVGGVIVLPFLEPLNVAMISTPKEQKAKNPNSPDFIVAAIKPKGYEGLRQIVGALWNKTSQSGKSYISGYIESPVFANGKIFITLFEGGENSKVLYNVVYSQPRTDKNTTSQEQMSSQTTDSDYSQDEIPF</sequence>
<feature type="region of interest" description="Disordered" evidence="1">
    <location>
        <begin position="125"/>
        <end position="151"/>
    </location>
</feature>
<organism evidence="2 3">
    <name type="scientific">Campylobacter gastrosuis</name>
    <dbReference type="NCBI Taxonomy" id="2974576"/>
    <lineage>
        <taxon>Bacteria</taxon>
        <taxon>Pseudomonadati</taxon>
        <taxon>Campylobacterota</taxon>
        <taxon>Epsilonproteobacteria</taxon>
        <taxon>Campylobacterales</taxon>
        <taxon>Campylobacteraceae</taxon>
        <taxon>Campylobacter</taxon>
    </lineage>
</organism>
<dbReference type="Proteomes" id="UP001173801">
    <property type="component" value="Unassembled WGS sequence"/>
</dbReference>
<feature type="compositionally biased region" description="Low complexity" evidence="1">
    <location>
        <begin position="129"/>
        <end position="143"/>
    </location>
</feature>
<gene>
    <name evidence="2" type="ORF">NYG85_03825</name>
</gene>
<evidence type="ECO:0000313" key="2">
    <source>
        <dbReference type="EMBL" id="MDL0088505.1"/>
    </source>
</evidence>
<name>A0ABT7HPD4_9BACT</name>
<accession>A0ABT7HPD4</accession>
<dbReference type="Pfam" id="PF05284">
    <property type="entry name" value="DUF736"/>
    <property type="match status" value="1"/>
</dbReference>
<dbReference type="EMBL" id="JANURM010000003">
    <property type="protein sequence ID" value="MDL0088505.1"/>
    <property type="molecule type" value="Genomic_DNA"/>
</dbReference>
<reference evidence="2" key="2">
    <citation type="journal article" date="2023" name="Microorganisms">
        <title>Isolation and Genomic Characteristics of Cat-Borne Campylobacter felis sp. nov. and Sheep-Borne Campylobacter ovis sp. nov.</title>
        <authorList>
            <person name="Wang H."/>
            <person name="Li Y."/>
            <person name="Gu Y."/>
            <person name="Zhou G."/>
            <person name="Chen X."/>
            <person name="Zhang X."/>
            <person name="Shao Z."/>
            <person name="Zhang J."/>
            <person name="Zhang M."/>
        </authorList>
    </citation>
    <scope>NUCLEOTIDE SEQUENCE</scope>
    <source>
        <strain evidence="2">PS10</strain>
    </source>
</reference>
<evidence type="ECO:0000256" key="1">
    <source>
        <dbReference type="SAM" id="MobiDB-lite"/>
    </source>
</evidence>